<comment type="caution">
    <text evidence="2">The sequence shown here is derived from an EMBL/GenBank/DDBJ whole genome shotgun (WGS) entry which is preliminary data.</text>
</comment>
<evidence type="ECO:0000313" key="2">
    <source>
        <dbReference type="EMBL" id="PYC88518.1"/>
    </source>
</evidence>
<gene>
    <name evidence="2" type="ORF">C7C46_00075</name>
</gene>
<reference evidence="2 3" key="1">
    <citation type="submission" date="2018-03" db="EMBL/GenBank/DDBJ databases">
        <title>Bioinformatic expansion and discovery of thiopeptide antibiotics.</title>
        <authorList>
            <person name="Schwalen C.J."/>
            <person name="Hudson G.A."/>
            <person name="Mitchell D.A."/>
        </authorList>
    </citation>
    <scope>NUCLEOTIDE SEQUENCE [LARGE SCALE GENOMIC DNA]</scope>
    <source>
        <strain evidence="2 3">ATCC 21389</strain>
    </source>
</reference>
<evidence type="ECO:0000256" key="1">
    <source>
        <dbReference type="SAM" id="MobiDB-lite"/>
    </source>
</evidence>
<proteinExistence type="predicted"/>
<keyword evidence="3" id="KW-1185">Reference proteome</keyword>
<dbReference type="Proteomes" id="UP000248039">
    <property type="component" value="Unassembled WGS sequence"/>
</dbReference>
<accession>A0A2V4NNY4</accession>
<name>A0A2V4NNY4_9ACTN</name>
<sequence>MMTFEVMSLMGLIPRLTDVSTVLFGMCRPVGGVNTRAAGRADAVRARGEGLGRGCLFTEDHQQHPEVRSGPVATSAHWP</sequence>
<evidence type="ECO:0000313" key="3">
    <source>
        <dbReference type="Proteomes" id="UP000248039"/>
    </source>
</evidence>
<feature type="region of interest" description="Disordered" evidence="1">
    <location>
        <begin position="59"/>
        <end position="79"/>
    </location>
</feature>
<dbReference type="AlphaFoldDB" id="A0A2V4NNY4"/>
<protein>
    <submittedName>
        <fullName evidence="2">Uncharacterized protein</fullName>
    </submittedName>
</protein>
<organism evidence="2 3">
    <name type="scientific">Streptomyces tateyamensis</name>
    <dbReference type="NCBI Taxonomy" id="565073"/>
    <lineage>
        <taxon>Bacteria</taxon>
        <taxon>Bacillati</taxon>
        <taxon>Actinomycetota</taxon>
        <taxon>Actinomycetes</taxon>
        <taxon>Kitasatosporales</taxon>
        <taxon>Streptomycetaceae</taxon>
        <taxon>Streptomyces</taxon>
    </lineage>
</organism>
<dbReference type="EMBL" id="PYBW01000001">
    <property type="protein sequence ID" value="PYC88518.1"/>
    <property type="molecule type" value="Genomic_DNA"/>
</dbReference>